<dbReference type="InterPro" id="IPR016039">
    <property type="entry name" value="Thiolase-like"/>
</dbReference>
<evidence type="ECO:0000313" key="5">
    <source>
        <dbReference type="EMBL" id="WXB04585.1"/>
    </source>
</evidence>
<keyword evidence="6" id="KW-1185">Reference proteome</keyword>
<accession>A0ABZ2L2N3</accession>
<dbReference type="PANTHER" id="PTHR11712:SF336">
    <property type="entry name" value="3-OXOACYL-[ACYL-CARRIER-PROTEIN] SYNTHASE, MITOCHONDRIAL"/>
    <property type="match status" value="1"/>
</dbReference>
<organism evidence="5 6">
    <name type="scientific">Pendulispora rubella</name>
    <dbReference type="NCBI Taxonomy" id="2741070"/>
    <lineage>
        <taxon>Bacteria</taxon>
        <taxon>Pseudomonadati</taxon>
        <taxon>Myxococcota</taxon>
        <taxon>Myxococcia</taxon>
        <taxon>Myxococcales</taxon>
        <taxon>Sorangiineae</taxon>
        <taxon>Pendulisporaceae</taxon>
        <taxon>Pendulispora</taxon>
    </lineage>
</organism>
<dbReference type="InterPro" id="IPR020841">
    <property type="entry name" value="PKS_Beta-ketoAc_synthase_dom"/>
</dbReference>
<reference evidence="5" key="1">
    <citation type="submission" date="2021-12" db="EMBL/GenBank/DDBJ databases">
        <title>Discovery of the Pendulisporaceae a myxobacterial family with distinct sporulation behavior and unique specialized metabolism.</title>
        <authorList>
            <person name="Garcia R."/>
            <person name="Popoff A."/>
            <person name="Bader C.D."/>
            <person name="Loehr J."/>
            <person name="Walesch S."/>
            <person name="Walt C."/>
            <person name="Boldt J."/>
            <person name="Bunk B."/>
            <person name="Haeckl F.J.F.P.J."/>
            <person name="Gunesch A.P."/>
            <person name="Birkelbach J."/>
            <person name="Nuebel U."/>
            <person name="Pietschmann T."/>
            <person name="Bach T."/>
            <person name="Mueller R."/>
        </authorList>
    </citation>
    <scope>NUCLEOTIDE SEQUENCE</scope>
    <source>
        <strain evidence="5">MSr11367</strain>
    </source>
</reference>
<evidence type="ECO:0000259" key="4">
    <source>
        <dbReference type="PROSITE" id="PS52004"/>
    </source>
</evidence>
<dbReference type="RefSeq" id="WP_394834229.1">
    <property type="nucleotide sequence ID" value="NZ_CP089929.1"/>
</dbReference>
<dbReference type="Pfam" id="PF00109">
    <property type="entry name" value="ketoacyl-synt"/>
    <property type="match status" value="1"/>
</dbReference>
<evidence type="ECO:0000256" key="3">
    <source>
        <dbReference type="RuleBase" id="RU003694"/>
    </source>
</evidence>
<name>A0ABZ2L2N3_9BACT</name>
<dbReference type="InterPro" id="IPR018201">
    <property type="entry name" value="Ketoacyl_synth_AS"/>
</dbReference>
<dbReference type="InterPro" id="IPR014030">
    <property type="entry name" value="Ketoacyl_synth_N"/>
</dbReference>
<dbReference type="Proteomes" id="UP001374803">
    <property type="component" value="Chromosome"/>
</dbReference>
<sequence>MKARRVVVTGLGCVSPLGASATELWENMQLGRSGVRKCAEYRDFPASVFAPVTIPSSALLGPNLDARAGHALTRPMQMLFSAVREALEHADLLRFVESRRIGLIAGTTANHPVEMESEEIVRYHEHWKDDAIDWAGYAKKCAYPKSNMFRHLTDLLTCFPASYFGLRGINDSLHNACASGTQAVGSAFRLIKHGHADVILAGGSDAMVSWAGVTALGKLGVLSPHPDPEEACRPFDERRNGLVLGEGAAVLAVESLESAAQRGAPILAEILGFGSTGNAYRITDSPVAGVSASVAIRQSLEEAQLDPDRIDAISSHGTSTPQNDLAEANAIKLVLGASATQVPTMAPKALLGHSLSAAGAVELVAAVRVLQTGFLPGAPSYRRPDPECNLSIVGPGSARASVTHLLKNSFGFGGQNAALILKKWPASEPASAGGGFQ</sequence>
<evidence type="ECO:0000313" key="6">
    <source>
        <dbReference type="Proteomes" id="UP001374803"/>
    </source>
</evidence>
<evidence type="ECO:0000256" key="1">
    <source>
        <dbReference type="ARBA" id="ARBA00008467"/>
    </source>
</evidence>
<evidence type="ECO:0000256" key="2">
    <source>
        <dbReference type="ARBA" id="ARBA00022679"/>
    </source>
</evidence>
<feature type="domain" description="Ketosynthase family 3 (KS3)" evidence="4">
    <location>
        <begin position="3"/>
        <end position="423"/>
    </location>
</feature>
<dbReference type="PROSITE" id="PS00606">
    <property type="entry name" value="KS3_1"/>
    <property type="match status" value="1"/>
</dbReference>
<gene>
    <name evidence="5" type="ORF">LVJ94_47795</name>
</gene>
<dbReference type="PANTHER" id="PTHR11712">
    <property type="entry name" value="POLYKETIDE SYNTHASE-RELATED"/>
    <property type="match status" value="1"/>
</dbReference>
<dbReference type="EMBL" id="CP089983">
    <property type="protein sequence ID" value="WXB04585.1"/>
    <property type="molecule type" value="Genomic_DNA"/>
</dbReference>
<dbReference type="PROSITE" id="PS52004">
    <property type="entry name" value="KS3_2"/>
    <property type="match status" value="1"/>
</dbReference>
<protein>
    <submittedName>
        <fullName evidence="5">Beta-ketoacyl-[acyl-carrier-protein] synthase family protein</fullName>
    </submittedName>
</protein>
<dbReference type="InterPro" id="IPR014031">
    <property type="entry name" value="Ketoacyl_synth_C"/>
</dbReference>
<keyword evidence="2 3" id="KW-0808">Transferase</keyword>
<dbReference type="SMART" id="SM00825">
    <property type="entry name" value="PKS_KS"/>
    <property type="match status" value="1"/>
</dbReference>
<dbReference type="Pfam" id="PF02801">
    <property type="entry name" value="Ketoacyl-synt_C"/>
    <property type="match status" value="1"/>
</dbReference>
<dbReference type="CDD" id="cd00834">
    <property type="entry name" value="KAS_I_II"/>
    <property type="match status" value="1"/>
</dbReference>
<dbReference type="Gene3D" id="3.40.47.10">
    <property type="match status" value="1"/>
</dbReference>
<comment type="similarity">
    <text evidence="1 3">Belongs to the thiolase-like superfamily. Beta-ketoacyl-ACP synthases family.</text>
</comment>
<dbReference type="SUPFAM" id="SSF53901">
    <property type="entry name" value="Thiolase-like"/>
    <property type="match status" value="2"/>
</dbReference>
<dbReference type="InterPro" id="IPR000794">
    <property type="entry name" value="Beta-ketoacyl_synthase"/>
</dbReference>
<proteinExistence type="inferred from homology"/>